<dbReference type="SUPFAM" id="SSF48452">
    <property type="entry name" value="TPR-like"/>
    <property type="match status" value="1"/>
</dbReference>
<organism evidence="3 4">
    <name type="scientific">Corallococcus terminator</name>
    <dbReference type="NCBI Taxonomy" id="2316733"/>
    <lineage>
        <taxon>Bacteria</taxon>
        <taxon>Pseudomonadati</taxon>
        <taxon>Myxococcota</taxon>
        <taxon>Myxococcia</taxon>
        <taxon>Myxococcales</taxon>
        <taxon>Cystobacterineae</taxon>
        <taxon>Myxococcaceae</taxon>
        <taxon>Corallococcus</taxon>
    </lineage>
</organism>
<dbReference type="Proteomes" id="UP000268094">
    <property type="component" value="Unassembled WGS sequence"/>
</dbReference>
<name>A0A3A8JK37_9BACT</name>
<feature type="transmembrane region" description="Helical" evidence="2">
    <location>
        <begin position="259"/>
        <end position="281"/>
    </location>
</feature>
<accession>A0A3A8JK37</accession>
<feature type="compositionally biased region" description="Basic and acidic residues" evidence="1">
    <location>
        <begin position="147"/>
        <end position="156"/>
    </location>
</feature>
<evidence type="ECO:0000313" key="4">
    <source>
        <dbReference type="Proteomes" id="UP000268094"/>
    </source>
</evidence>
<feature type="compositionally biased region" description="Low complexity" evidence="1">
    <location>
        <begin position="171"/>
        <end position="190"/>
    </location>
</feature>
<gene>
    <name evidence="3" type="ORF">D7V88_07090</name>
</gene>
<dbReference type="AlphaFoldDB" id="A0A3A8JK37"/>
<protein>
    <submittedName>
        <fullName evidence="3">Tetratricopeptide repeat protein</fullName>
    </submittedName>
</protein>
<evidence type="ECO:0000313" key="3">
    <source>
        <dbReference type="EMBL" id="RKG92200.1"/>
    </source>
</evidence>
<feature type="region of interest" description="Disordered" evidence="1">
    <location>
        <begin position="143"/>
        <end position="200"/>
    </location>
</feature>
<reference evidence="4" key="1">
    <citation type="submission" date="2018-09" db="EMBL/GenBank/DDBJ databases">
        <authorList>
            <person name="Livingstone P.G."/>
            <person name="Whitworth D.E."/>
        </authorList>
    </citation>
    <scope>NUCLEOTIDE SEQUENCE [LARGE SCALE GENOMIC DNA]</scope>
    <source>
        <strain evidence="4">CA054A</strain>
    </source>
</reference>
<keyword evidence="2" id="KW-1133">Transmembrane helix</keyword>
<evidence type="ECO:0000256" key="1">
    <source>
        <dbReference type="SAM" id="MobiDB-lite"/>
    </source>
</evidence>
<keyword evidence="4" id="KW-1185">Reference proteome</keyword>
<proteinExistence type="predicted"/>
<keyword evidence="2" id="KW-0472">Membrane</keyword>
<dbReference type="InterPro" id="IPR011990">
    <property type="entry name" value="TPR-like_helical_dom_sf"/>
</dbReference>
<evidence type="ECO:0000256" key="2">
    <source>
        <dbReference type="SAM" id="Phobius"/>
    </source>
</evidence>
<sequence length="308" mass="32779">MCKQGSFVECRVRGTGLLLAAMLLGGFLSIPRAGHAQEQKGVRTYLLLANQFYDALEYERALEQLAQARRFSTGESDDVLLSLYEGVILADLGRNEASTVAFKAALQRQPQAKLPVKVSPKVERRFEELRRQVERERAKQVARVGVARKESPEADASKTGIDAQGNSMEGAPAPMSVSTSPSTSVAPTEPLSAHAETSGSRLRGRAWIPATVSGALLVGGGVAYLQARSERSKLQTNDASLTNSQEVDRSVSRGRTFQTVGWVLTGAGVAGLGISAGMYLLGAPQASGQIELGMSTDGTSAFVVGRWP</sequence>
<dbReference type="EMBL" id="RAVZ01000030">
    <property type="protein sequence ID" value="RKG92200.1"/>
    <property type="molecule type" value="Genomic_DNA"/>
</dbReference>
<comment type="caution">
    <text evidence="3">The sequence shown here is derived from an EMBL/GenBank/DDBJ whole genome shotgun (WGS) entry which is preliminary data.</text>
</comment>
<feature type="transmembrane region" description="Helical" evidence="2">
    <location>
        <begin position="206"/>
        <end position="225"/>
    </location>
</feature>
<keyword evidence="2" id="KW-0812">Transmembrane</keyword>